<sequence length="233" mass="27188">MSKVKRAIIMAAGYGTRLRPITLSTPKPLIKVNGIRMIESVIEALLKNDIREIYVVTGYLVEKFDFLGEKYPEVTLIYNPYYSKYNNISSLYVARDHLKDVIILDGDQIIKNDKILDPNFEKSGYNCVWSEGYTDEWLLQVEKNTIVSCSRNGGEKGWRLYSISRWNQEDGQKLKADLEYQFEVEKNYDIYWDDVALFCSPQNYDLGIREMNLDDVIEIDTIDELRLVDKSYD</sequence>
<dbReference type="PANTHER" id="PTHR43584:SF5">
    <property type="entry name" value="PROTEIN LICC"/>
    <property type="match status" value="1"/>
</dbReference>
<gene>
    <name evidence="4" type="ORF">LsR_01443</name>
</gene>
<dbReference type="SUPFAM" id="SSF53448">
    <property type="entry name" value="Nucleotide-diphospho-sugar transferases"/>
    <property type="match status" value="1"/>
</dbReference>
<evidence type="ECO:0000256" key="1">
    <source>
        <dbReference type="ARBA" id="ARBA00022679"/>
    </source>
</evidence>
<dbReference type="InterPro" id="IPR050065">
    <property type="entry name" value="GlmU-like"/>
</dbReference>
<organism evidence="4 5">
    <name type="scientific">Ligilactobacillus salivarius str. Ren</name>
    <dbReference type="NCBI Taxonomy" id="1194971"/>
    <lineage>
        <taxon>Bacteria</taxon>
        <taxon>Bacillati</taxon>
        <taxon>Bacillota</taxon>
        <taxon>Bacilli</taxon>
        <taxon>Lactobacillales</taxon>
        <taxon>Lactobacillaceae</taxon>
        <taxon>Ligilactobacillus</taxon>
    </lineage>
</organism>
<accession>A0A0F7PZT1</accession>
<keyword evidence="2" id="KW-0548">Nucleotidyltransferase</keyword>
<protein>
    <submittedName>
        <fullName evidence="4">Choline kinase</fullName>
    </submittedName>
</protein>
<proteinExistence type="predicted"/>
<dbReference type="CDD" id="cd02523">
    <property type="entry name" value="PC_cytidylyltransferase"/>
    <property type="match status" value="1"/>
</dbReference>
<keyword evidence="4" id="KW-0418">Kinase</keyword>
<dbReference type="Gene3D" id="3.90.550.10">
    <property type="entry name" value="Spore Coat Polysaccharide Biosynthesis Protein SpsA, Chain A"/>
    <property type="match status" value="1"/>
</dbReference>
<evidence type="ECO:0000256" key="2">
    <source>
        <dbReference type="ARBA" id="ARBA00022695"/>
    </source>
</evidence>
<dbReference type="Proteomes" id="UP000035027">
    <property type="component" value="Chromosome"/>
</dbReference>
<dbReference type="PATRIC" id="fig|1194971.3.peg.1447"/>
<dbReference type="EMBL" id="CP011403">
    <property type="protein sequence ID" value="AKI04985.1"/>
    <property type="molecule type" value="Genomic_DNA"/>
</dbReference>
<evidence type="ECO:0000313" key="5">
    <source>
        <dbReference type="Proteomes" id="UP000035027"/>
    </source>
</evidence>
<dbReference type="GO" id="GO:0016301">
    <property type="term" value="F:kinase activity"/>
    <property type="evidence" value="ECO:0007669"/>
    <property type="project" value="UniProtKB-KW"/>
</dbReference>
<evidence type="ECO:0000259" key="3">
    <source>
        <dbReference type="Pfam" id="PF00483"/>
    </source>
</evidence>
<keyword evidence="1" id="KW-0808">Transferase</keyword>
<dbReference type="InterPro" id="IPR005835">
    <property type="entry name" value="NTP_transferase_dom"/>
</dbReference>
<dbReference type="InterPro" id="IPR029044">
    <property type="entry name" value="Nucleotide-diphossugar_trans"/>
</dbReference>
<dbReference type="AlphaFoldDB" id="A0A0F7PZT1"/>
<dbReference type="GO" id="GO:0016779">
    <property type="term" value="F:nucleotidyltransferase activity"/>
    <property type="evidence" value="ECO:0007669"/>
    <property type="project" value="UniProtKB-KW"/>
</dbReference>
<dbReference type="Pfam" id="PF00483">
    <property type="entry name" value="NTP_transferase"/>
    <property type="match status" value="1"/>
</dbReference>
<dbReference type="PANTHER" id="PTHR43584">
    <property type="entry name" value="NUCLEOTIDYL TRANSFERASE"/>
    <property type="match status" value="1"/>
</dbReference>
<name>A0A0F7PZT1_9LACO</name>
<feature type="domain" description="Nucleotidyl transferase" evidence="3">
    <location>
        <begin position="7"/>
        <end position="112"/>
    </location>
</feature>
<dbReference type="RefSeq" id="WP_047035925.1">
    <property type="nucleotide sequence ID" value="NZ_CP011403.1"/>
</dbReference>
<evidence type="ECO:0000313" key="4">
    <source>
        <dbReference type="EMBL" id="AKI04985.1"/>
    </source>
</evidence>
<reference evidence="4 5" key="1">
    <citation type="submission" date="2015-05" db="EMBL/GenBank/DDBJ databases">
        <title>Complete genome sequence of Lactobacillus salivarius Ren, a probiotic strain with antitumor activity.</title>
        <authorList>
            <person name="Sun E."/>
            <person name="Zhao L."/>
            <person name="Liu S."/>
            <person name="Zhang M."/>
            <person name="Guo H."/>
            <person name="Ren F."/>
        </authorList>
    </citation>
    <scope>NUCLEOTIDE SEQUENCE [LARGE SCALE GENOMIC DNA]</scope>
    <source>
        <strain evidence="4 5">Ren</strain>
    </source>
</reference>